<dbReference type="EMBL" id="ML170164">
    <property type="protein sequence ID" value="TDL25397.1"/>
    <property type="molecule type" value="Genomic_DNA"/>
</dbReference>
<accession>A0A4Y7QCI4</accession>
<dbReference type="AlphaFoldDB" id="A0A4Y7QCI4"/>
<evidence type="ECO:0000313" key="2">
    <source>
        <dbReference type="EMBL" id="TDL25397.1"/>
    </source>
</evidence>
<dbReference type="Proteomes" id="UP000294933">
    <property type="component" value="Unassembled WGS sequence"/>
</dbReference>
<reference evidence="2 3" key="1">
    <citation type="submission" date="2018-06" db="EMBL/GenBank/DDBJ databases">
        <title>A transcriptomic atlas of mushroom development highlights an independent origin of complex multicellularity.</title>
        <authorList>
            <consortium name="DOE Joint Genome Institute"/>
            <person name="Krizsan K."/>
            <person name="Almasi E."/>
            <person name="Merenyi Z."/>
            <person name="Sahu N."/>
            <person name="Viragh M."/>
            <person name="Koszo T."/>
            <person name="Mondo S."/>
            <person name="Kiss B."/>
            <person name="Balint B."/>
            <person name="Kues U."/>
            <person name="Barry K."/>
            <person name="Hegedus J.C."/>
            <person name="Henrissat B."/>
            <person name="Johnson J."/>
            <person name="Lipzen A."/>
            <person name="Ohm R."/>
            <person name="Nagy I."/>
            <person name="Pangilinan J."/>
            <person name="Yan J."/>
            <person name="Xiong Y."/>
            <person name="Grigoriev I.V."/>
            <person name="Hibbett D.S."/>
            <person name="Nagy L.G."/>
        </authorList>
    </citation>
    <scope>NUCLEOTIDE SEQUENCE [LARGE SCALE GENOMIC DNA]</scope>
    <source>
        <strain evidence="2 3">SZMC22713</strain>
    </source>
</reference>
<keyword evidence="3" id="KW-1185">Reference proteome</keyword>
<keyword evidence="1" id="KW-0472">Membrane</keyword>
<sequence length="125" mass="13995">MGPSFGTNNVRPSRELRRRPFDGAWLTGTPGWGTETAFLSLLGSGGTVSSAFVVGLVVYVRCLQIVRIFVDFNMIFLTRSSSTTVSLLPQQKRNCMTLRILFPAEINRMVIVLFHVTEMKIMVHT</sequence>
<protein>
    <submittedName>
        <fullName evidence="2">Uncharacterized protein</fullName>
    </submittedName>
</protein>
<keyword evidence="1" id="KW-1133">Transmembrane helix</keyword>
<proteinExistence type="predicted"/>
<evidence type="ECO:0000256" key="1">
    <source>
        <dbReference type="SAM" id="Phobius"/>
    </source>
</evidence>
<dbReference type="VEuPathDB" id="FungiDB:BD410DRAFT_638349"/>
<evidence type="ECO:0000313" key="3">
    <source>
        <dbReference type="Proteomes" id="UP000294933"/>
    </source>
</evidence>
<gene>
    <name evidence="2" type="ORF">BD410DRAFT_638349</name>
</gene>
<organism evidence="2 3">
    <name type="scientific">Rickenella mellea</name>
    <dbReference type="NCBI Taxonomy" id="50990"/>
    <lineage>
        <taxon>Eukaryota</taxon>
        <taxon>Fungi</taxon>
        <taxon>Dikarya</taxon>
        <taxon>Basidiomycota</taxon>
        <taxon>Agaricomycotina</taxon>
        <taxon>Agaricomycetes</taxon>
        <taxon>Hymenochaetales</taxon>
        <taxon>Rickenellaceae</taxon>
        <taxon>Rickenella</taxon>
    </lineage>
</organism>
<name>A0A4Y7QCI4_9AGAM</name>
<keyword evidence="1" id="KW-0812">Transmembrane</keyword>
<feature type="transmembrane region" description="Helical" evidence="1">
    <location>
        <begin position="37"/>
        <end position="60"/>
    </location>
</feature>